<keyword evidence="1" id="KW-0732">Signal</keyword>
<proteinExistence type="predicted"/>
<protein>
    <submittedName>
        <fullName evidence="2">Uncharacterized protein</fullName>
    </submittedName>
</protein>
<comment type="caution">
    <text evidence="2">The sequence shown here is derived from an EMBL/GenBank/DDBJ whole genome shotgun (WGS) entry which is preliminary data.</text>
</comment>
<gene>
    <name evidence="2" type="ORF">B0H16DRAFT_1448479</name>
</gene>
<keyword evidence="3" id="KW-1185">Reference proteome</keyword>
<accession>A0AAD7K8C2</accession>
<organism evidence="2 3">
    <name type="scientific">Mycena metata</name>
    <dbReference type="NCBI Taxonomy" id="1033252"/>
    <lineage>
        <taxon>Eukaryota</taxon>
        <taxon>Fungi</taxon>
        <taxon>Dikarya</taxon>
        <taxon>Basidiomycota</taxon>
        <taxon>Agaricomycotina</taxon>
        <taxon>Agaricomycetes</taxon>
        <taxon>Agaricomycetidae</taxon>
        <taxon>Agaricales</taxon>
        <taxon>Marasmiineae</taxon>
        <taxon>Mycenaceae</taxon>
        <taxon>Mycena</taxon>
    </lineage>
</organism>
<name>A0AAD7K8C2_9AGAR</name>
<evidence type="ECO:0000256" key="1">
    <source>
        <dbReference type="SAM" id="SignalP"/>
    </source>
</evidence>
<evidence type="ECO:0000313" key="3">
    <source>
        <dbReference type="Proteomes" id="UP001215598"/>
    </source>
</evidence>
<dbReference type="AlphaFoldDB" id="A0AAD7K8C2"/>
<feature type="signal peptide" evidence="1">
    <location>
        <begin position="1"/>
        <end position="20"/>
    </location>
</feature>
<reference evidence="2" key="1">
    <citation type="submission" date="2023-03" db="EMBL/GenBank/DDBJ databases">
        <title>Massive genome expansion in bonnet fungi (Mycena s.s.) driven by repeated elements and novel gene families across ecological guilds.</title>
        <authorList>
            <consortium name="Lawrence Berkeley National Laboratory"/>
            <person name="Harder C.B."/>
            <person name="Miyauchi S."/>
            <person name="Viragh M."/>
            <person name="Kuo A."/>
            <person name="Thoen E."/>
            <person name="Andreopoulos B."/>
            <person name="Lu D."/>
            <person name="Skrede I."/>
            <person name="Drula E."/>
            <person name="Henrissat B."/>
            <person name="Morin E."/>
            <person name="Kohler A."/>
            <person name="Barry K."/>
            <person name="LaButti K."/>
            <person name="Morin E."/>
            <person name="Salamov A."/>
            <person name="Lipzen A."/>
            <person name="Mereny Z."/>
            <person name="Hegedus B."/>
            <person name="Baldrian P."/>
            <person name="Stursova M."/>
            <person name="Weitz H."/>
            <person name="Taylor A."/>
            <person name="Grigoriev I.V."/>
            <person name="Nagy L.G."/>
            <person name="Martin F."/>
            <person name="Kauserud H."/>
        </authorList>
    </citation>
    <scope>NUCLEOTIDE SEQUENCE</scope>
    <source>
        <strain evidence="2">CBHHK182m</strain>
    </source>
</reference>
<sequence>MSYKGLGLSCLLALLKARNAEFDLKCALYNGNSLHNKDTSDDEGAMSPASALPSAMSKLSPASAKNLFRALPAFSKRLREEEGKEKEGKHAAKRLHREVPLRPGMSLPTAFHCCLQELYNNNIYLLLSLFMTSSLEGINASVGTLATIKTCAWGHCSAWQYESWSAASRLCYLAV</sequence>
<evidence type="ECO:0000313" key="2">
    <source>
        <dbReference type="EMBL" id="KAJ7778929.1"/>
    </source>
</evidence>
<dbReference type="EMBL" id="JARKIB010000006">
    <property type="protein sequence ID" value="KAJ7778929.1"/>
    <property type="molecule type" value="Genomic_DNA"/>
</dbReference>
<dbReference type="Proteomes" id="UP001215598">
    <property type="component" value="Unassembled WGS sequence"/>
</dbReference>
<feature type="chain" id="PRO_5042246269" evidence="1">
    <location>
        <begin position="21"/>
        <end position="175"/>
    </location>
</feature>